<organism evidence="1">
    <name type="scientific">uncultured bacterium</name>
    <name type="common">gcode 4</name>
    <dbReference type="NCBI Taxonomy" id="1234023"/>
    <lineage>
        <taxon>Bacteria</taxon>
        <taxon>environmental samples</taxon>
    </lineage>
</organism>
<gene>
    <name evidence="1" type="ORF">ACD_3C00230G0002</name>
</gene>
<protein>
    <submittedName>
        <fullName evidence="1">Uncharacterized protein</fullName>
    </submittedName>
</protein>
<name>K2FWA6_9BACT</name>
<sequence length="254" mass="30848">MWIENIDSFVSKIVFVWDDNNTLEKVSDLNKSWKFVIFAPNHITPHSDLRHKIFTMPDDFWALKNVLEVRWIKKSKVVFRWDSDMAIDSRMADLIYTIHSRFSHALFGILIDWYPIHLNVPNNQIAQKRNFHDVKRILNWLKDNNIIIFPYWNWWGSWKQDFIPETAYDTKDKRFYSTRLDSIKTWHEWIKPWFAKMAIKNNSPIIPIYVYRDKQNKWYINIWKALEPEWTLIEITKAYIGSMAALKDFIFNIK</sequence>
<comment type="caution">
    <text evidence="1">The sequence shown here is derived from an EMBL/GenBank/DDBJ whole genome shotgun (WGS) entry which is preliminary data.</text>
</comment>
<reference evidence="1" key="1">
    <citation type="journal article" date="2012" name="Science">
        <title>Fermentation, hydrogen, and sulfur metabolism in multiple uncultivated bacterial phyla.</title>
        <authorList>
            <person name="Wrighton K.C."/>
            <person name="Thomas B.C."/>
            <person name="Sharon I."/>
            <person name="Miller C.S."/>
            <person name="Castelle C.J."/>
            <person name="VerBerkmoes N.C."/>
            <person name="Wilkins M.J."/>
            <person name="Hettich R.L."/>
            <person name="Lipton M.S."/>
            <person name="Williams K.H."/>
            <person name="Long P.E."/>
            <person name="Banfield J.F."/>
        </authorList>
    </citation>
    <scope>NUCLEOTIDE SEQUENCE [LARGE SCALE GENOMIC DNA]</scope>
</reference>
<proteinExistence type="predicted"/>
<evidence type="ECO:0000313" key="1">
    <source>
        <dbReference type="EMBL" id="EKE27268.1"/>
    </source>
</evidence>
<dbReference type="AlphaFoldDB" id="K2FWA6"/>
<dbReference type="EMBL" id="AMFJ01000504">
    <property type="protein sequence ID" value="EKE27268.1"/>
    <property type="molecule type" value="Genomic_DNA"/>
</dbReference>
<accession>K2FWA6</accession>